<dbReference type="InterPro" id="IPR018076">
    <property type="entry name" value="T2SS_GspF_dom"/>
</dbReference>
<evidence type="ECO:0000313" key="8">
    <source>
        <dbReference type="EMBL" id="SCY61831.1"/>
    </source>
</evidence>
<dbReference type="OrthoDB" id="597333at2"/>
<dbReference type="EMBL" id="FMUX01000013">
    <property type="protein sequence ID" value="SCY61831.1"/>
    <property type="molecule type" value="Genomic_DNA"/>
</dbReference>
<accession>A0A1G5HDR2</accession>
<feature type="transmembrane region" description="Helical" evidence="6">
    <location>
        <begin position="6"/>
        <end position="22"/>
    </location>
</feature>
<feature type="transmembrane region" description="Helical" evidence="6">
    <location>
        <begin position="114"/>
        <end position="132"/>
    </location>
</feature>
<evidence type="ECO:0000256" key="5">
    <source>
        <dbReference type="ARBA" id="ARBA00023136"/>
    </source>
</evidence>
<keyword evidence="5 6" id="KW-0472">Membrane</keyword>
<feature type="transmembrane region" description="Helical" evidence="6">
    <location>
        <begin position="258"/>
        <end position="278"/>
    </location>
</feature>
<dbReference type="GO" id="GO:0005886">
    <property type="term" value="C:plasma membrane"/>
    <property type="evidence" value="ECO:0007669"/>
    <property type="project" value="UniProtKB-SubCell"/>
</dbReference>
<organism evidence="8 9">
    <name type="scientific">Desulfoluna spongiiphila</name>
    <dbReference type="NCBI Taxonomy" id="419481"/>
    <lineage>
        <taxon>Bacteria</taxon>
        <taxon>Pseudomonadati</taxon>
        <taxon>Thermodesulfobacteriota</taxon>
        <taxon>Desulfobacteria</taxon>
        <taxon>Desulfobacterales</taxon>
        <taxon>Desulfolunaceae</taxon>
        <taxon>Desulfoluna</taxon>
    </lineage>
</organism>
<dbReference type="PANTHER" id="PTHR35007:SF1">
    <property type="entry name" value="PILUS ASSEMBLY PROTEIN"/>
    <property type="match status" value="1"/>
</dbReference>
<proteinExistence type="predicted"/>
<dbReference type="AlphaFoldDB" id="A0A1G5HDR2"/>
<dbReference type="Gene3D" id="1.20.81.30">
    <property type="entry name" value="Type II secretion system (T2SS), domain F"/>
    <property type="match status" value="1"/>
</dbReference>
<dbReference type="STRING" id="419481.SAMN05216233_113119"/>
<evidence type="ECO:0000256" key="3">
    <source>
        <dbReference type="ARBA" id="ARBA00022692"/>
    </source>
</evidence>
<sequence length="317" mass="34754">MTPWIPVILVDTALFALAFYFFKTDRSRGRARTLIRSLKGDSAPPGPHASALKAESGKIAVEELVAALVDLSRLESALITAGVTTSPERFVLWTAGAGALMFLTAFLLTGQLVVAMVLSCAGVALPFGVIIWTKRKRERRLVEQLPDALDMIVRSLKVGHSVDGALEEAGRNFPDPLGDEITLIYEEIAMGLPFKQALNHLEERFVDVPDIRIFCAAFILQRETGGNLAAILSGLSTTIRERFQLERQIQAHSSEGRLSALVIGLLPPVFGLVTWVLNPDYIRTLVTHPTGQRFLVAAVFFEITGFIVMRAMTKLDV</sequence>
<evidence type="ECO:0000256" key="4">
    <source>
        <dbReference type="ARBA" id="ARBA00022989"/>
    </source>
</evidence>
<gene>
    <name evidence="8" type="ORF">SAMN05216233_113119</name>
</gene>
<evidence type="ECO:0000256" key="2">
    <source>
        <dbReference type="ARBA" id="ARBA00022475"/>
    </source>
</evidence>
<dbReference type="Proteomes" id="UP000198870">
    <property type="component" value="Unassembled WGS sequence"/>
</dbReference>
<keyword evidence="4 6" id="KW-1133">Transmembrane helix</keyword>
<feature type="transmembrane region" description="Helical" evidence="6">
    <location>
        <begin position="290"/>
        <end position="309"/>
    </location>
</feature>
<evidence type="ECO:0000256" key="1">
    <source>
        <dbReference type="ARBA" id="ARBA00004651"/>
    </source>
</evidence>
<feature type="transmembrane region" description="Helical" evidence="6">
    <location>
        <begin position="90"/>
        <end position="108"/>
    </location>
</feature>
<dbReference type="PANTHER" id="PTHR35007">
    <property type="entry name" value="INTEGRAL MEMBRANE PROTEIN-RELATED"/>
    <property type="match status" value="1"/>
</dbReference>
<feature type="domain" description="Type II secretion system protein GspF" evidence="7">
    <location>
        <begin position="149"/>
        <end position="273"/>
    </location>
</feature>
<evidence type="ECO:0000256" key="6">
    <source>
        <dbReference type="SAM" id="Phobius"/>
    </source>
</evidence>
<keyword evidence="2" id="KW-1003">Cell membrane</keyword>
<protein>
    <submittedName>
        <fullName evidence="8">Tight adherence protein B</fullName>
    </submittedName>
</protein>
<dbReference type="RefSeq" id="WP_092212334.1">
    <property type="nucleotide sequence ID" value="NZ_FMUX01000013.1"/>
</dbReference>
<name>A0A1G5HDR2_9BACT</name>
<keyword evidence="3 6" id="KW-0812">Transmembrane</keyword>
<comment type="subcellular location">
    <subcellularLocation>
        <location evidence="1">Cell membrane</location>
        <topology evidence="1">Multi-pass membrane protein</topology>
    </subcellularLocation>
</comment>
<keyword evidence="9" id="KW-1185">Reference proteome</keyword>
<evidence type="ECO:0000259" key="7">
    <source>
        <dbReference type="Pfam" id="PF00482"/>
    </source>
</evidence>
<evidence type="ECO:0000313" key="9">
    <source>
        <dbReference type="Proteomes" id="UP000198870"/>
    </source>
</evidence>
<dbReference type="Pfam" id="PF00482">
    <property type="entry name" value="T2SSF"/>
    <property type="match status" value="1"/>
</dbReference>
<dbReference type="InterPro" id="IPR042094">
    <property type="entry name" value="T2SS_GspF_sf"/>
</dbReference>
<reference evidence="8 9" key="1">
    <citation type="submission" date="2016-10" db="EMBL/GenBank/DDBJ databases">
        <authorList>
            <person name="de Groot N.N."/>
        </authorList>
    </citation>
    <scope>NUCLEOTIDE SEQUENCE [LARGE SCALE GENOMIC DNA]</scope>
    <source>
        <strain evidence="8 9">AA1</strain>
    </source>
</reference>